<dbReference type="InterPro" id="IPR002048">
    <property type="entry name" value="EF_hand_dom"/>
</dbReference>
<reference evidence="4 5" key="2">
    <citation type="submission" date="2017-07" db="EMBL/GenBank/DDBJ databases">
        <title>Candidatus Dactylopiibacterium carminicum, a nitrogen-fixing symbiont of the cochineal insect Dactylopius coccus and Dactylopius opuntiae (Hemiptera: Coccoidea: Dactylopiidae).</title>
        <authorList>
            <person name="Vera A."/>
        </authorList>
    </citation>
    <scope>NUCLEOTIDE SEQUENCE [LARGE SCALE GENOMIC DNA]</scope>
    <source>
        <strain evidence="4 5">NFDCM</strain>
    </source>
</reference>
<evidence type="ECO:0000256" key="1">
    <source>
        <dbReference type="SAM" id="MobiDB-lite"/>
    </source>
</evidence>
<reference evidence="3 6" key="1">
    <citation type="submission" date="2016-08" db="EMBL/GenBank/DDBJ databases">
        <title>Candidatus Dactylopiibacterium carminicum genome sequence.</title>
        <authorList>
            <person name="Ramirez-Puebla S.T."/>
            <person name="Ormeno-Orrillo E."/>
            <person name="Vera-Ponce De Leon A."/>
            <person name="Luis L."/>
            <person name="Sanchez-Flores A."/>
            <person name="Monica R."/>
            <person name="Martinez-Romero E."/>
        </authorList>
    </citation>
    <scope>NUCLEOTIDE SEQUENCE [LARGE SCALE GENOMIC DNA]</scope>
    <source>
        <strain evidence="3">END1</strain>
    </source>
</reference>
<proteinExistence type="predicted"/>
<accession>A0A272EP50</accession>
<name>A0A272EP50_9RHOO</name>
<comment type="caution">
    <text evidence="4">The sequence shown here is derived from an EMBL/GenBank/DDBJ whole genome shotgun (WGS) entry which is preliminary data.</text>
</comment>
<feature type="region of interest" description="Disordered" evidence="1">
    <location>
        <begin position="82"/>
        <end position="107"/>
    </location>
</feature>
<evidence type="ECO:0000259" key="2">
    <source>
        <dbReference type="PROSITE" id="PS50222"/>
    </source>
</evidence>
<gene>
    <name evidence="3" type="ORF">BGI27_14405</name>
    <name evidence="4" type="ORF">CGU29_14035</name>
</gene>
<dbReference type="Proteomes" id="UP000216107">
    <property type="component" value="Unassembled WGS sequence"/>
</dbReference>
<evidence type="ECO:0000313" key="4">
    <source>
        <dbReference type="EMBL" id="PAS91897.1"/>
    </source>
</evidence>
<evidence type="ECO:0000313" key="5">
    <source>
        <dbReference type="Proteomes" id="UP000216107"/>
    </source>
</evidence>
<dbReference type="Pfam" id="PF13499">
    <property type="entry name" value="EF-hand_7"/>
    <property type="match status" value="1"/>
</dbReference>
<dbReference type="Pfam" id="PF13202">
    <property type="entry name" value="EF-hand_5"/>
    <property type="match status" value="1"/>
</dbReference>
<dbReference type="RefSeq" id="WP_095525546.1">
    <property type="nucleotide sequence ID" value="NZ_MDUX01000057.1"/>
</dbReference>
<dbReference type="EMBL" id="MDUX01000057">
    <property type="protein sequence ID" value="KAF7598243.1"/>
    <property type="molecule type" value="Genomic_DNA"/>
</dbReference>
<feature type="domain" description="EF-hand" evidence="2">
    <location>
        <begin position="43"/>
        <end position="78"/>
    </location>
</feature>
<dbReference type="AlphaFoldDB" id="A0A272EP50"/>
<dbReference type="OrthoDB" id="8590058at2"/>
<dbReference type="PROSITE" id="PS00018">
    <property type="entry name" value="EF_HAND_1"/>
    <property type="match status" value="1"/>
</dbReference>
<organism evidence="4 5">
    <name type="scientific">Candidatus Dactylopiibacterium carminicum</name>
    <dbReference type="NCBI Taxonomy" id="857335"/>
    <lineage>
        <taxon>Bacteria</taxon>
        <taxon>Pseudomonadati</taxon>
        <taxon>Pseudomonadota</taxon>
        <taxon>Betaproteobacteria</taxon>
        <taxon>Rhodocyclales</taxon>
        <taxon>Rhodocyclaceae</taxon>
        <taxon>Candidatus Dactylopiibacterium</taxon>
    </lineage>
</organism>
<feature type="domain" description="EF-hand" evidence="2">
    <location>
        <begin position="129"/>
        <end position="164"/>
    </location>
</feature>
<protein>
    <submittedName>
        <fullName evidence="4">Calcium-binding protein</fullName>
    </submittedName>
</protein>
<dbReference type="PROSITE" id="PS50222">
    <property type="entry name" value="EF_HAND_2"/>
    <property type="match status" value="2"/>
</dbReference>
<evidence type="ECO:0000313" key="6">
    <source>
        <dbReference type="Proteomes" id="UP000623509"/>
    </source>
</evidence>
<dbReference type="InterPro" id="IPR011992">
    <property type="entry name" value="EF-hand-dom_pair"/>
</dbReference>
<sequence length="210" mass="22035">MISSISNNFSSLASSLVSRLDSQNKGYLEQADLQSALTGLSSDAEDEAASLFSALDSDSDGKLTESELTASLNRLAEQLESQLSSGRMQQALGNMPPPPPPPEDDEGFTLDELKAQLNEIGNSDSEQASLISNIVANFEAADTNGDGKVSFTEAQAYDQSLSSTTTTASAGSAATDEAELAAMLRVMQLARSYGSDTITVQQTSVLYTTA</sequence>
<evidence type="ECO:0000313" key="3">
    <source>
        <dbReference type="EMBL" id="KAF7598243.1"/>
    </source>
</evidence>
<dbReference type="Proteomes" id="UP000623509">
    <property type="component" value="Unassembled WGS sequence"/>
</dbReference>
<dbReference type="InterPro" id="IPR018247">
    <property type="entry name" value="EF_Hand_1_Ca_BS"/>
</dbReference>
<dbReference type="EMBL" id="NMRN01000055">
    <property type="protein sequence ID" value="PAS91897.1"/>
    <property type="molecule type" value="Genomic_DNA"/>
</dbReference>
<feature type="compositionally biased region" description="Polar residues" evidence="1">
    <location>
        <begin position="82"/>
        <end position="92"/>
    </location>
</feature>
<keyword evidence="6" id="KW-1185">Reference proteome</keyword>
<dbReference type="GO" id="GO:0005509">
    <property type="term" value="F:calcium ion binding"/>
    <property type="evidence" value="ECO:0007669"/>
    <property type="project" value="InterPro"/>
</dbReference>
<dbReference type="SUPFAM" id="SSF47473">
    <property type="entry name" value="EF-hand"/>
    <property type="match status" value="1"/>
</dbReference>
<dbReference type="Gene3D" id="1.10.238.10">
    <property type="entry name" value="EF-hand"/>
    <property type="match status" value="2"/>
</dbReference>